<evidence type="ECO:0000313" key="1">
    <source>
        <dbReference type="EMBL" id="DAE02953.1"/>
    </source>
</evidence>
<accession>A0A8S5P981</accession>
<name>A0A8S5P981_9CAUD</name>
<reference evidence="1" key="1">
    <citation type="journal article" date="2021" name="Proc. Natl. Acad. Sci. U.S.A.">
        <title>A Catalog of Tens of Thousands of Viruses from Human Metagenomes Reveals Hidden Associations with Chronic Diseases.</title>
        <authorList>
            <person name="Tisza M.J."/>
            <person name="Buck C.B."/>
        </authorList>
    </citation>
    <scope>NUCLEOTIDE SEQUENCE</scope>
    <source>
        <strain evidence="1">CtM4S20</strain>
    </source>
</reference>
<protein>
    <submittedName>
        <fullName evidence="1">Uncharacterized protein</fullName>
    </submittedName>
</protein>
<proteinExistence type="predicted"/>
<organism evidence="1">
    <name type="scientific">Siphoviridae sp. ctM4S20</name>
    <dbReference type="NCBI Taxonomy" id="2825458"/>
    <lineage>
        <taxon>Viruses</taxon>
        <taxon>Duplodnaviria</taxon>
        <taxon>Heunggongvirae</taxon>
        <taxon>Uroviricota</taxon>
        <taxon>Caudoviricetes</taxon>
    </lineage>
</organism>
<sequence>MFYPLSEMLKEKLLASDPVAAEKKIKDLMLCALS</sequence>
<dbReference type="EMBL" id="BK015356">
    <property type="protein sequence ID" value="DAE02953.1"/>
    <property type="molecule type" value="Genomic_DNA"/>
</dbReference>